<dbReference type="AlphaFoldDB" id="A0A7M1VKF6"/>
<evidence type="ECO:0008006" key="2">
    <source>
        <dbReference type="Google" id="ProtNLM"/>
    </source>
</evidence>
<reference evidence="1" key="1">
    <citation type="submission" date="2020-08" db="EMBL/GenBank/DDBJ databases">
        <title>Genetic structure, function and evolution of capsule biosynthesis loci in Vibrio parahaemolyticus.</title>
        <authorList>
            <person name="Li L."/>
            <person name="Bian S."/>
        </authorList>
    </citation>
    <scope>NUCLEOTIDE SEQUENCE</scope>
    <source>
        <strain evidence="1">VP263</strain>
    </source>
</reference>
<evidence type="ECO:0000313" key="1">
    <source>
        <dbReference type="EMBL" id="QOS15602.1"/>
    </source>
</evidence>
<dbReference type="EMBL" id="MT898028">
    <property type="protein sequence ID" value="QOS15602.1"/>
    <property type="molecule type" value="Genomic_DNA"/>
</dbReference>
<protein>
    <recommendedName>
        <fullName evidence="2">Sulfotransferase family protein</fullName>
    </recommendedName>
</protein>
<accession>A0A7M1VKF6</accession>
<dbReference type="InterPro" id="IPR027417">
    <property type="entry name" value="P-loop_NTPase"/>
</dbReference>
<dbReference type="SUPFAM" id="SSF52540">
    <property type="entry name" value="P-loop containing nucleoside triphosphate hydrolases"/>
    <property type="match status" value="1"/>
</dbReference>
<gene>
    <name evidence="1" type="ORF">VP263_00045</name>
</gene>
<dbReference type="Gene3D" id="3.40.50.300">
    <property type="entry name" value="P-loop containing nucleotide triphosphate hydrolases"/>
    <property type="match status" value="1"/>
</dbReference>
<name>A0A7M1VKF6_VIBPH</name>
<proteinExistence type="predicted"/>
<organism evidence="1">
    <name type="scientific">Vibrio parahaemolyticus</name>
    <dbReference type="NCBI Taxonomy" id="670"/>
    <lineage>
        <taxon>Bacteria</taxon>
        <taxon>Pseudomonadati</taxon>
        <taxon>Pseudomonadota</taxon>
        <taxon>Gammaproteobacteria</taxon>
        <taxon>Vibrionales</taxon>
        <taxon>Vibrionaceae</taxon>
        <taxon>Vibrio</taxon>
    </lineage>
</organism>
<sequence length="457" mass="52502">MKTKNIYLHVGPGKTGTSAIQAWLQHNQDWLKKNGVMYPSHALDVNEVSSGNVLEIFDRDSRGTEHINAKKCEQLVAKFMKSDSHTLLLSSEWFYIHINTILEQAPFKGAKVIAYLRDPIELIESNYNQSVKRHGVFTPIAPLYHGFPSLGVFGNLIQDIGKDRVILKPYHKDLFHSGSIILDILTTIGLSTLPKVEEKRINSSYQLEALEFKRILNNFPIDKIQNQLDRTLQQFSDGTSDYTLLNKHFETTSRVQMHKDLSSFRDKFDLPYLDPFISKLQTVSSKSAYNQQALGFESIQKVASFVQKKEPKLYQDILGIISENTDFYIDNPSFWEWYKTLSSGVSAQQKTSRFSWVKEKIKREPQAVLLEGEQGSEALFDEKKLAWSVQNVKQRLNLPPQMRDERVLVSHALFAMEHGQLKFAEQLFLQVLSTTPKNHSALKNINSIRVKLREQQK</sequence>